<name>A0ABS9A298_9GAMM</name>
<gene>
    <name evidence="2" type="ORF">HOP53_07740</name>
</gene>
<evidence type="ECO:0000259" key="1">
    <source>
        <dbReference type="Pfam" id="PF04466"/>
    </source>
</evidence>
<dbReference type="RefSeq" id="WP_234269483.1">
    <property type="nucleotide sequence ID" value="NZ_JABFTX010000001.1"/>
</dbReference>
<organism evidence="2 3">
    <name type="scientific">Billgrantia ethanolica</name>
    <dbReference type="NCBI Taxonomy" id="2733486"/>
    <lineage>
        <taxon>Bacteria</taxon>
        <taxon>Pseudomonadati</taxon>
        <taxon>Pseudomonadota</taxon>
        <taxon>Gammaproteobacteria</taxon>
        <taxon>Oceanospirillales</taxon>
        <taxon>Halomonadaceae</taxon>
        <taxon>Billgrantia</taxon>
    </lineage>
</organism>
<dbReference type="InterPro" id="IPR027417">
    <property type="entry name" value="P-loop_NTPase"/>
</dbReference>
<protein>
    <submittedName>
        <fullName evidence="2">Terminase</fullName>
    </submittedName>
</protein>
<evidence type="ECO:0000313" key="3">
    <source>
        <dbReference type="Proteomes" id="UP001320168"/>
    </source>
</evidence>
<dbReference type="InterPro" id="IPR035412">
    <property type="entry name" value="Terminase_L_N"/>
</dbReference>
<reference evidence="2 3" key="1">
    <citation type="journal article" date="2021" name="Front. Microbiol.">
        <title>Aerobic Denitrification and Heterotrophic Sulfur Oxidation in the Genus Halomonas Revealed by Six Novel Species Characterizations and Genome-Based Analysis.</title>
        <authorList>
            <person name="Wang L."/>
            <person name="Shao Z."/>
        </authorList>
    </citation>
    <scope>NUCLEOTIDE SEQUENCE [LARGE SCALE GENOMIC DNA]</scope>
    <source>
        <strain evidence="2 3">MCCC 1A11081</strain>
    </source>
</reference>
<dbReference type="Pfam" id="PF04466">
    <property type="entry name" value="Terminase_3"/>
    <property type="match status" value="1"/>
</dbReference>
<evidence type="ECO:0000313" key="2">
    <source>
        <dbReference type="EMBL" id="MCE8002725.1"/>
    </source>
</evidence>
<proteinExistence type="predicted"/>
<dbReference type="Proteomes" id="UP001320168">
    <property type="component" value="Unassembled WGS sequence"/>
</dbReference>
<keyword evidence="3" id="KW-1185">Reference proteome</keyword>
<dbReference type="Gene3D" id="3.30.420.280">
    <property type="match status" value="1"/>
</dbReference>
<dbReference type="Gene3D" id="3.40.50.300">
    <property type="entry name" value="P-loop containing nucleotide triphosphate hydrolases"/>
    <property type="match status" value="1"/>
</dbReference>
<sequence length="456" mass="51422">MQTIELNDFQQKVLATPEEFDLFLGGGRGGGKSYCLALLAMRHFEMYAEKARILYLRKTYKGLADFELITRELFAMVYGTAARYNAGEHVWKFPNGGYLELGQLETQGDYAKYQGRSFTLLIIDEAGQYPTADLLDIMRSNLRGPKEMPVRVVVAANPGGPGHHWLARRYVFQAGPWKPFHESKSKRQWIYAPSTFDGNRFIDTEQYRDQLESACPDDPELLRAWLEGDWAVNRGAYFASVLEEGRNAVDTWKDIPEDWTVYLAHDFGSSAPSVTYICAISPGGEGPDGKFYPRNSIVLVDELHTARRENPNVGLGWTVPVLAEEIVKWCREWDVKPQGVADDAIFAKTGSGAGSIADEFSKAGVQFDPAKKADRITGWNVMRRLLADAGKPDKPGLYIARHCGYFWETVPYLARDQKRIEDVETTGPDHAADAVRYGCLRKEPHKVGMRRIRGMF</sequence>
<dbReference type="SUPFAM" id="SSF52540">
    <property type="entry name" value="P-loop containing nucleoside triphosphate hydrolases"/>
    <property type="match status" value="1"/>
</dbReference>
<comment type="caution">
    <text evidence="2">The sequence shown here is derived from an EMBL/GenBank/DDBJ whole genome shotgun (WGS) entry which is preliminary data.</text>
</comment>
<feature type="domain" description="Phage terminase large subunit N-terminal" evidence="1">
    <location>
        <begin position="23"/>
        <end position="228"/>
    </location>
</feature>
<dbReference type="EMBL" id="JABFTX010000001">
    <property type="protein sequence ID" value="MCE8002725.1"/>
    <property type="molecule type" value="Genomic_DNA"/>
</dbReference>
<accession>A0ABS9A298</accession>